<dbReference type="Pfam" id="PF13489">
    <property type="entry name" value="Methyltransf_23"/>
    <property type="match status" value="1"/>
</dbReference>
<gene>
    <name evidence="2" type="ORF">TCE0_018r06166</name>
</gene>
<dbReference type="AlphaFoldDB" id="A0A510NX00"/>
<dbReference type="InterPro" id="IPR029063">
    <property type="entry name" value="SAM-dependent_MTases_sf"/>
</dbReference>
<feature type="compositionally biased region" description="Acidic residues" evidence="1">
    <location>
        <begin position="38"/>
        <end position="49"/>
    </location>
</feature>
<feature type="region of interest" description="Disordered" evidence="1">
    <location>
        <begin position="1"/>
        <end position="61"/>
    </location>
</feature>
<sequence length="370" mass="41808">MSGAERRTRPKSTDEQFSLTAASLVDTSVPIEPASGREEEEEDEFETTDGIDVRSTGSASATSSIYAHTYENGRRYQCFKNGRYPIPNDDSEQDREDMKHAMMLELTDGELFYAPIGDHPQSILDIGTGTGELGLPGLSQYEAQRPNVLNHVIKAGDRYPSARVRGIDLTPIQPTWVPPNVDFLIDDCEKDWLTEDCDLVHLRFMIIILRDVPTVLEHAFKSLRPGGWIELQELCAEPLCDDNTMPDDDPVKYMYDLAGQAFRKFGMDVTLPKRLEPLLHDAGFRNIHVVVKKVPIGVWAKNKTLRLIGLYQKMAILDLMPALAGRPFSALGLSPEESQVTLAFARKGLDDYKTHRYFNYYFWYAQKPVS</sequence>
<evidence type="ECO:0000313" key="3">
    <source>
        <dbReference type="Proteomes" id="UP000053095"/>
    </source>
</evidence>
<feature type="compositionally biased region" description="Basic and acidic residues" evidence="1">
    <location>
        <begin position="1"/>
        <end position="14"/>
    </location>
</feature>
<name>A0A510NX00_TALPI</name>
<evidence type="ECO:0000256" key="1">
    <source>
        <dbReference type="SAM" id="MobiDB-lite"/>
    </source>
</evidence>
<organism evidence="2 3">
    <name type="scientific">Talaromyces pinophilus</name>
    <name type="common">Penicillium pinophilum</name>
    <dbReference type="NCBI Taxonomy" id="128442"/>
    <lineage>
        <taxon>Eukaryota</taxon>
        <taxon>Fungi</taxon>
        <taxon>Dikarya</taxon>
        <taxon>Ascomycota</taxon>
        <taxon>Pezizomycotina</taxon>
        <taxon>Eurotiomycetes</taxon>
        <taxon>Eurotiomycetidae</taxon>
        <taxon>Eurotiales</taxon>
        <taxon>Trichocomaceae</taxon>
        <taxon>Talaromyces</taxon>
        <taxon>Talaromyces sect. Talaromyces</taxon>
    </lineage>
</organism>
<keyword evidence="3" id="KW-1185">Reference proteome</keyword>
<dbReference type="Gene3D" id="3.40.50.150">
    <property type="entry name" value="Vaccinia Virus protein VP39"/>
    <property type="match status" value="1"/>
</dbReference>
<dbReference type="GO" id="GO:0008168">
    <property type="term" value="F:methyltransferase activity"/>
    <property type="evidence" value="ECO:0007669"/>
    <property type="project" value="TreeGrafter"/>
</dbReference>
<reference evidence="3" key="1">
    <citation type="journal article" date="2015" name="Genome Announc.">
        <title>Draft genome sequence of Talaromyces cellulolyticus strain Y-94, a source of lignocellulosic biomass-degrading enzymes.</title>
        <authorList>
            <person name="Fujii T."/>
            <person name="Koike H."/>
            <person name="Sawayama S."/>
            <person name="Yano S."/>
            <person name="Inoue H."/>
        </authorList>
    </citation>
    <scope>NUCLEOTIDE SEQUENCE [LARGE SCALE GENOMIC DNA]</scope>
    <source>
        <strain evidence="3">Y-94</strain>
    </source>
</reference>
<evidence type="ECO:0000313" key="2">
    <source>
        <dbReference type="EMBL" id="GAM36792.1"/>
    </source>
</evidence>
<protein>
    <submittedName>
        <fullName evidence="2">Uncharacterized protein</fullName>
    </submittedName>
</protein>
<proteinExistence type="predicted"/>
<dbReference type="PANTHER" id="PTHR43591:SF10">
    <property type="entry name" value="ABC TRANSMEMBRANE TYPE-1 DOMAIN-CONTAINING PROTEIN-RELATED"/>
    <property type="match status" value="1"/>
</dbReference>
<dbReference type="CDD" id="cd02440">
    <property type="entry name" value="AdoMet_MTases"/>
    <property type="match status" value="1"/>
</dbReference>
<dbReference type="EMBL" id="DF933814">
    <property type="protein sequence ID" value="GAM36792.1"/>
    <property type="molecule type" value="Genomic_DNA"/>
</dbReference>
<dbReference type="Proteomes" id="UP000053095">
    <property type="component" value="Unassembled WGS sequence"/>
</dbReference>
<dbReference type="PANTHER" id="PTHR43591">
    <property type="entry name" value="METHYLTRANSFERASE"/>
    <property type="match status" value="1"/>
</dbReference>
<accession>A0A510NX00</accession>
<dbReference type="SUPFAM" id="SSF53335">
    <property type="entry name" value="S-adenosyl-L-methionine-dependent methyltransferases"/>
    <property type="match status" value="1"/>
</dbReference>